<evidence type="ECO:0000256" key="7">
    <source>
        <dbReference type="ARBA" id="ARBA00022927"/>
    </source>
</evidence>
<reference evidence="12" key="1">
    <citation type="submission" date="2015-09" db="EMBL/GenBank/DDBJ databases">
        <title>Whole genome sequence of Pseudomonas fluorescens FW300-N2C3.</title>
        <authorList>
            <person name="Ray J."/>
            <person name="Melnyk R."/>
            <person name="Deutschbauer A."/>
        </authorList>
    </citation>
    <scope>NUCLEOTIDE SEQUENCE [LARGE SCALE GENOMIC DNA]</scope>
    <source>
        <strain evidence="12">FW300-N2C3</strain>
    </source>
</reference>
<keyword evidence="8" id="KW-1133">Transmembrane helix</keyword>
<reference evidence="11 12" key="2">
    <citation type="journal article" date="2018" name="Nature">
        <title>Mutant phenotypes for thousands of bacterial genes of unknown function.</title>
        <authorList>
            <person name="Price M.N."/>
            <person name="Wetmore K.M."/>
            <person name="Waters R.J."/>
            <person name="Callaghan M."/>
            <person name="Ray J."/>
            <person name="Liu H."/>
            <person name="Kuehl J.V."/>
            <person name="Melnyk R.A."/>
            <person name="Lamson J.S."/>
            <person name="Suh Y."/>
            <person name="Carlson H.K."/>
            <person name="Esquivel Z."/>
            <person name="Sadeeshkumar H."/>
            <person name="Chakraborty R."/>
            <person name="Zane G.M."/>
            <person name="Rubin B.E."/>
            <person name="Wall J.D."/>
            <person name="Visel A."/>
            <person name="Bristow J."/>
            <person name="Blow M.J."/>
            <person name="Arkin A.P."/>
            <person name="Deutschbauer A.M."/>
        </authorList>
    </citation>
    <scope>NUCLEOTIDE SEQUENCE [LARGE SCALE GENOMIC DNA]</scope>
    <source>
        <strain evidence="11 12">FW300-N2C3</strain>
    </source>
</reference>
<evidence type="ECO:0000256" key="6">
    <source>
        <dbReference type="ARBA" id="ARBA00022692"/>
    </source>
</evidence>
<proteinExistence type="inferred from homology"/>
<dbReference type="GO" id="GO:0015627">
    <property type="term" value="C:type II protein secretion system complex"/>
    <property type="evidence" value="ECO:0007669"/>
    <property type="project" value="InterPro"/>
</dbReference>
<dbReference type="SUPFAM" id="SSF53067">
    <property type="entry name" value="Actin-like ATPase domain"/>
    <property type="match status" value="1"/>
</dbReference>
<comment type="similarity">
    <text evidence="2">Belongs to the GSP L family.</text>
</comment>
<evidence type="ECO:0000256" key="8">
    <source>
        <dbReference type="ARBA" id="ARBA00022989"/>
    </source>
</evidence>
<evidence type="ECO:0000256" key="4">
    <source>
        <dbReference type="ARBA" id="ARBA00022475"/>
    </source>
</evidence>
<dbReference type="Proteomes" id="UP000059425">
    <property type="component" value="Chromosome"/>
</dbReference>
<feature type="domain" description="GspL periplasmic" evidence="10">
    <location>
        <begin position="230"/>
        <end position="343"/>
    </location>
</feature>
<dbReference type="InterPro" id="IPR025691">
    <property type="entry name" value="GspL_pp_dom"/>
</dbReference>
<evidence type="ECO:0000256" key="3">
    <source>
        <dbReference type="ARBA" id="ARBA00022448"/>
    </source>
</evidence>
<dbReference type="GO" id="GO:0015628">
    <property type="term" value="P:protein secretion by the type II secretion system"/>
    <property type="evidence" value="ECO:0007669"/>
    <property type="project" value="InterPro"/>
</dbReference>
<evidence type="ECO:0000256" key="9">
    <source>
        <dbReference type="ARBA" id="ARBA00023136"/>
    </source>
</evidence>
<protein>
    <submittedName>
        <fullName evidence="11">Type II secretion system protein GspL</fullName>
    </submittedName>
</protein>
<comment type="subcellular location">
    <subcellularLocation>
        <location evidence="1">Cell inner membrane</location>
    </subcellularLocation>
</comment>
<evidence type="ECO:0000256" key="5">
    <source>
        <dbReference type="ARBA" id="ARBA00022519"/>
    </source>
</evidence>
<dbReference type="GO" id="GO:0005886">
    <property type="term" value="C:plasma membrane"/>
    <property type="evidence" value="ECO:0007669"/>
    <property type="project" value="UniProtKB-SubCell"/>
</dbReference>
<dbReference type="Pfam" id="PF12693">
    <property type="entry name" value="GspL_C"/>
    <property type="match status" value="1"/>
</dbReference>
<evidence type="ECO:0000313" key="12">
    <source>
        <dbReference type="Proteomes" id="UP000059425"/>
    </source>
</evidence>
<organism evidence="11 12">
    <name type="scientific">Pseudomonas fluorescens</name>
    <dbReference type="NCBI Taxonomy" id="294"/>
    <lineage>
        <taxon>Bacteria</taxon>
        <taxon>Pseudomonadati</taxon>
        <taxon>Pseudomonadota</taxon>
        <taxon>Gammaproteobacteria</taxon>
        <taxon>Pseudomonadales</taxon>
        <taxon>Pseudomonadaceae</taxon>
        <taxon>Pseudomonas</taxon>
    </lineage>
</organism>
<keyword evidence="9" id="KW-0472">Membrane</keyword>
<evidence type="ECO:0000259" key="10">
    <source>
        <dbReference type="Pfam" id="PF12693"/>
    </source>
</evidence>
<dbReference type="Gene3D" id="3.30.420.380">
    <property type="match status" value="1"/>
</dbReference>
<dbReference type="NCBIfam" id="TIGR01709">
    <property type="entry name" value="typeII_sec_gspL"/>
    <property type="match status" value="1"/>
</dbReference>
<keyword evidence="6" id="KW-0812">Transmembrane</keyword>
<dbReference type="AlphaFoldDB" id="A0A0N9W814"/>
<name>A0A0N9W814_PSEFL</name>
<accession>A0A0N9W814</accession>
<dbReference type="EMBL" id="CP012831">
    <property type="protein sequence ID" value="ALI09893.1"/>
    <property type="molecule type" value="Genomic_DNA"/>
</dbReference>
<keyword evidence="4" id="KW-1003">Cell membrane</keyword>
<keyword evidence="7" id="KW-0653">Protein transport</keyword>
<dbReference type="GO" id="GO:0009276">
    <property type="term" value="C:Gram-negative-bacterium-type cell wall"/>
    <property type="evidence" value="ECO:0007669"/>
    <property type="project" value="InterPro"/>
</dbReference>
<dbReference type="RefSeq" id="WP_060742021.1">
    <property type="nucleotide sequence ID" value="NZ_CP012831.1"/>
</dbReference>
<sequence length="393" mass="42210">MTRLRIALAPLGCLDLDSPLAFAWLDRHGQVREQGRSSLRALGQRGKNLSVECFLHPRDSVLTRLELPLLPAAKISAAVTCAAQALMLGASEHMQVAHSPRDIDGQVQITWLDRESLANLGRLVHQAGMKLRGLYPAAYALPVLSGPVACIEDDHLLVRHGLQHAVVQPLQEEALDEWLLETGAGLHWIGAAPAQSSFDTLAEGQRWTGPAPGWGLHAGLARNAVERGGWGRAVAICATALAVWVVGLNLYAAREAAQGQRLKAQMSQRVKQAFPELPVILNPLQQARQQIAARQSGAATDPAQRFASLVQQAGSAMPFMSGNVQALVFENGELRLTVVAEAQKTAAEEDWKIPLAQAGIDVVAIDQGWRLRVAAAGQGTQDASDETPDTDDE</sequence>
<keyword evidence="5" id="KW-0997">Cell inner membrane</keyword>
<evidence type="ECO:0000256" key="2">
    <source>
        <dbReference type="ARBA" id="ARBA00005318"/>
    </source>
</evidence>
<dbReference type="InterPro" id="IPR043129">
    <property type="entry name" value="ATPase_NBD"/>
</dbReference>
<dbReference type="InterPro" id="IPR007812">
    <property type="entry name" value="T2SS_protein-GspL"/>
</dbReference>
<gene>
    <name evidence="11" type="ORF">AO356_24780</name>
</gene>
<dbReference type="OrthoDB" id="7022366at2"/>
<evidence type="ECO:0000256" key="1">
    <source>
        <dbReference type="ARBA" id="ARBA00004533"/>
    </source>
</evidence>
<keyword evidence="3" id="KW-0813">Transport</keyword>
<evidence type="ECO:0000313" key="11">
    <source>
        <dbReference type="EMBL" id="ALI09893.1"/>
    </source>
</evidence>